<dbReference type="Gene3D" id="3.10.450.710">
    <property type="entry name" value="Tgt2/MlaC"/>
    <property type="match status" value="1"/>
</dbReference>
<dbReference type="PANTHER" id="PTHR36573:SF1">
    <property type="entry name" value="INTERMEMBRANE PHOSPHOLIPID TRANSPORT SYSTEM BINDING PROTEIN MLAC"/>
    <property type="match status" value="1"/>
</dbReference>
<dbReference type="EMBL" id="JAIGYQ010000006">
    <property type="protein sequence ID" value="MBX7490928.1"/>
    <property type="molecule type" value="Genomic_DNA"/>
</dbReference>
<protein>
    <submittedName>
        <fullName evidence="1">ABC transporter substrate-binding protein</fullName>
    </submittedName>
</protein>
<keyword evidence="2" id="KW-1185">Reference proteome</keyword>
<sequence>MQTNIDATLRILQELPKTTQNVPQDEASIQRAANQIFILFDPIFDYTLMSQLALSQHYKTLTKEQLKAFNASFERNLKRNFTDKLKLYKDEKMEVIGGDKPKSNRYNLKTSLILNGKVNYITFKFYDNKKDWKIYDVDVLGVSIIQTYRSQISDILAKSDFNALLDSLQNEISFESN</sequence>
<gene>
    <name evidence="1" type="ORF">K4G57_05555</name>
</gene>
<dbReference type="InterPro" id="IPR008869">
    <property type="entry name" value="MlaC/ttg2D"/>
</dbReference>
<evidence type="ECO:0000313" key="2">
    <source>
        <dbReference type="Proteomes" id="UP000700059"/>
    </source>
</evidence>
<dbReference type="PANTHER" id="PTHR36573">
    <property type="entry name" value="INTERMEMBRANE PHOSPHOLIPID TRANSPORT SYSTEM BINDING PROTEIN MLAC"/>
    <property type="match status" value="1"/>
</dbReference>
<accession>A0ABS7JNH6</accession>
<reference evidence="1 2" key="1">
    <citation type="submission" date="2021-08" db="EMBL/GenBank/DDBJ databases">
        <title>Helicobacter spp. isolated from feces of Anatolian Ground Squirrel (Spermophilus xanthoprymnus) in Turkey.</title>
        <authorList>
            <person name="Aydin F."/>
            <person name="Abay S."/>
            <person name="Kayman T."/>
            <person name="Karakaya E."/>
            <person name="Saticioglu I.B."/>
        </authorList>
    </citation>
    <scope>NUCLEOTIDE SEQUENCE [LARGE SCALE GENOMIC DNA]</scope>
    <source>
        <strain evidence="1 2">Faydin-H70</strain>
    </source>
</reference>
<dbReference type="InterPro" id="IPR042245">
    <property type="entry name" value="Tgt2/MlaC_sf"/>
</dbReference>
<evidence type="ECO:0000313" key="1">
    <source>
        <dbReference type="EMBL" id="MBX7490928.1"/>
    </source>
</evidence>
<dbReference type="Proteomes" id="UP000700059">
    <property type="component" value="Unassembled WGS sequence"/>
</dbReference>
<dbReference type="Pfam" id="PF05494">
    <property type="entry name" value="MlaC"/>
    <property type="match status" value="1"/>
</dbReference>
<proteinExistence type="predicted"/>
<name>A0ABS7JNH6_9HELI</name>
<organism evidence="1 2">
    <name type="scientific">Helicobacter turcicus</name>
    <dbReference type="NCBI Taxonomy" id="2867412"/>
    <lineage>
        <taxon>Bacteria</taxon>
        <taxon>Pseudomonadati</taxon>
        <taxon>Campylobacterota</taxon>
        <taxon>Epsilonproteobacteria</taxon>
        <taxon>Campylobacterales</taxon>
        <taxon>Helicobacteraceae</taxon>
        <taxon>Helicobacter</taxon>
    </lineage>
</organism>
<comment type="caution">
    <text evidence="1">The sequence shown here is derived from an EMBL/GenBank/DDBJ whole genome shotgun (WGS) entry which is preliminary data.</text>
</comment>